<dbReference type="GO" id="GO:0016491">
    <property type="term" value="F:oxidoreductase activity"/>
    <property type="evidence" value="ECO:0007669"/>
    <property type="project" value="InterPro"/>
</dbReference>
<dbReference type="GO" id="GO:0030313">
    <property type="term" value="C:cell envelope"/>
    <property type="evidence" value="ECO:0007669"/>
    <property type="project" value="UniProtKB-SubCell"/>
</dbReference>
<proteinExistence type="predicted"/>
<dbReference type="SUPFAM" id="SSF52833">
    <property type="entry name" value="Thioredoxin-like"/>
    <property type="match status" value="1"/>
</dbReference>
<dbReference type="GO" id="GO:0016209">
    <property type="term" value="F:antioxidant activity"/>
    <property type="evidence" value="ECO:0007669"/>
    <property type="project" value="InterPro"/>
</dbReference>
<dbReference type="InterPro" id="IPR000866">
    <property type="entry name" value="AhpC/TSA"/>
</dbReference>
<dbReference type="EMBL" id="UINC01000539">
    <property type="protein sequence ID" value="SUZ57051.1"/>
    <property type="molecule type" value="Genomic_DNA"/>
</dbReference>
<dbReference type="Gene3D" id="3.40.30.10">
    <property type="entry name" value="Glutaredoxin"/>
    <property type="match status" value="1"/>
</dbReference>
<evidence type="ECO:0000256" key="4">
    <source>
        <dbReference type="ARBA" id="ARBA00023284"/>
    </source>
</evidence>
<evidence type="ECO:0000256" key="1">
    <source>
        <dbReference type="ARBA" id="ARBA00004196"/>
    </source>
</evidence>
<dbReference type="Pfam" id="PF00578">
    <property type="entry name" value="AhpC-TSA"/>
    <property type="match status" value="1"/>
</dbReference>
<evidence type="ECO:0000259" key="5">
    <source>
        <dbReference type="PROSITE" id="PS51352"/>
    </source>
</evidence>
<dbReference type="InterPro" id="IPR013766">
    <property type="entry name" value="Thioredoxin_domain"/>
</dbReference>
<feature type="domain" description="Thioredoxin" evidence="5">
    <location>
        <begin position="22"/>
        <end position="164"/>
    </location>
</feature>
<dbReference type="CDD" id="cd02966">
    <property type="entry name" value="TlpA_like_family"/>
    <property type="match status" value="1"/>
</dbReference>
<accession>A0A381NR27</accession>
<feature type="non-terminal residue" evidence="6">
    <location>
        <position position="1"/>
    </location>
</feature>
<dbReference type="InterPro" id="IPR017937">
    <property type="entry name" value="Thioredoxin_CS"/>
</dbReference>
<reference evidence="6" key="1">
    <citation type="submission" date="2018-05" db="EMBL/GenBank/DDBJ databases">
        <authorList>
            <person name="Lanie J.A."/>
            <person name="Ng W.-L."/>
            <person name="Kazmierczak K.M."/>
            <person name="Andrzejewski T.M."/>
            <person name="Davidsen T.M."/>
            <person name="Wayne K.J."/>
            <person name="Tettelin H."/>
            <person name="Glass J.I."/>
            <person name="Rusch D."/>
            <person name="Podicherti R."/>
            <person name="Tsui H.-C.T."/>
            <person name="Winkler M.E."/>
        </authorList>
    </citation>
    <scope>NUCLEOTIDE SEQUENCE</scope>
</reference>
<organism evidence="6">
    <name type="scientific">marine metagenome</name>
    <dbReference type="NCBI Taxonomy" id="408172"/>
    <lineage>
        <taxon>unclassified sequences</taxon>
        <taxon>metagenomes</taxon>
        <taxon>ecological metagenomes</taxon>
    </lineage>
</organism>
<sequence>VSGAFLVVAISACAVDDTAGPPQLGAPIPGYTAATLEGDSVSLSSLRGEVVLLNLWATWCAPCRKETPFLQELFEEHQEDGLHLVGVSLDTGAATEQVERFVEDYGVTYTILHDPENRAMELYRVLGLPATFLIDRDGVLRWMRYGPVGETDQEFLSKLEDALG</sequence>
<comment type="subcellular location">
    <subcellularLocation>
        <location evidence="1">Cell envelope</location>
    </subcellularLocation>
</comment>
<dbReference type="PANTHER" id="PTHR42852">
    <property type="entry name" value="THIOL:DISULFIDE INTERCHANGE PROTEIN DSBE"/>
    <property type="match status" value="1"/>
</dbReference>
<gene>
    <name evidence="6" type="ORF">METZ01_LOCUS9905</name>
</gene>
<evidence type="ECO:0000256" key="2">
    <source>
        <dbReference type="ARBA" id="ARBA00022748"/>
    </source>
</evidence>
<name>A0A381NR27_9ZZZZ</name>
<keyword evidence="2" id="KW-0201">Cytochrome c-type biogenesis</keyword>
<keyword evidence="4" id="KW-0676">Redox-active center</keyword>
<dbReference type="PANTHER" id="PTHR42852:SF6">
    <property type="entry name" value="THIOL:DISULFIDE INTERCHANGE PROTEIN DSBE"/>
    <property type="match status" value="1"/>
</dbReference>
<dbReference type="GO" id="GO:0017004">
    <property type="term" value="P:cytochrome complex assembly"/>
    <property type="evidence" value="ECO:0007669"/>
    <property type="project" value="UniProtKB-KW"/>
</dbReference>
<protein>
    <recommendedName>
        <fullName evidence="5">Thioredoxin domain-containing protein</fullName>
    </recommendedName>
</protein>
<dbReference type="PROSITE" id="PS51352">
    <property type="entry name" value="THIOREDOXIN_2"/>
    <property type="match status" value="1"/>
</dbReference>
<keyword evidence="3" id="KW-1015">Disulfide bond</keyword>
<dbReference type="InterPro" id="IPR050553">
    <property type="entry name" value="Thioredoxin_ResA/DsbE_sf"/>
</dbReference>
<evidence type="ECO:0000256" key="3">
    <source>
        <dbReference type="ARBA" id="ARBA00023157"/>
    </source>
</evidence>
<evidence type="ECO:0000313" key="6">
    <source>
        <dbReference type="EMBL" id="SUZ57051.1"/>
    </source>
</evidence>
<dbReference type="AlphaFoldDB" id="A0A381NR27"/>
<dbReference type="PROSITE" id="PS00194">
    <property type="entry name" value="THIOREDOXIN_1"/>
    <property type="match status" value="1"/>
</dbReference>
<dbReference type="InterPro" id="IPR036249">
    <property type="entry name" value="Thioredoxin-like_sf"/>
</dbReference>